<dbReference type="SUPFAM" id="SSF53955">
    <property type="entry name" value="Lysozyme-like"/>
    <property type="match status" value="1"/>
</dbReference>
<dbReference type="Proteomes" id="UP000199125">
    <property type="component" value="Unassembled WGS sequence"/>
</dbReference>
<dbReference type="PROSITE" id="PS51318">
    <property type="entry name" value="TAT"/>
    <property type="match status" value="1"/>
</dbReference>
<organism evidence="7 8">
    <name type="scientific">Paracoccus alkenifer</name>
    <dbReference type="NCBI Taxonomy" id="65735"/>
    <lineage>
        <taxon>Bacteria</taxon>
        <taxon>Pseudomonadati</taxon>
        <taxon>Pseudomonadota</taxon>
        <taxon>Alphaproteobacteria</taxon>
        <taxon>Rhodobacterales</taxon>
        <taxon>Paracoccaceae</taxon>
        <taxon>Paracoccus</taxon>
    </lineage>
</organism>
<evidence type="ECO:0000256" key="5">
    <source>
        <dbReference type="SAM" id="SignalP"/>
    </source>
</evidence>
<dbReference type="CDD" id="cd13401">
    <property type="entry name" value="Slt70-like"/>
    <property type="match status" value="1"/>
</dbReference>
<evidence type="ECO:0000256" key="1">
    <source>
        <dbReference type="ARBA" id="ARBA00007734"/>
    </source>
</evidence>
<evidence type="ECO:0000259" key="6">
    <source>
        <dbReference type="Pfam" id="PF01464"/>
    </source>
</evidence>
<dbReference type="InterPro" id="IPR008939">
    <property type="entry name" value="Lytic_TGlycosylase_superhlx_U"/>
</dbReference>
<sequence>MTRRPAQIAAMNRAKFRLAALALAAAGATAALAPGAWAEDGTAIRRALAAAGAQDWAGAAASALQSGALALDLVAWQRLRAGQGGWAEYLDFARRNPDWPGMELLYRRGEAALPPDAPGAEVLEWFGERLPETVPAALAWIAAQPRRGRADAAVRFWTQPLPLDDLAEAAFLAAHGKPVASHHDARLTALLDAGEWAAAERMLPRIAPGPTADLARARIAVQAKRPGMDALILALPQPQRDDAGLALDRFRWRVAAKQGELARELMLERSTSAEALRDPAAWAGLRRDYARAAMRAGDWALAERFAANHFLPEDHADAVDLDWLAGYAALRAGAGDRAAAHFARLPVEGRSGITLARTHYWQGRAAEAQGAGLAAEGAYLRAAAHQTTYYGQLAAERIGVPMDAALILAGADTLPDWRGSSLLGNRVFQAGVWLLAAGDGAQAQRFFLHLAATAQPDDILRMGRLMAEMRRPWDALRLSKAAAAKGLVHPALHYPLTGLERGSFGLPPELVMAIARQESEFNHTVMSPVGARGLMQVMPETARQAAGEIGEPFELPRLTQDAAYNARLGAAYLEGLRNRFGNSVALVAAGYNAGPGRSSRWLRDFGDLRAEAGADPVDWVEMIPFDETRNYVMRVAEALPVYRARIAGHSVGFVPSWDLSGGVSAPQVRGGPLVLAGSAHPRPTPAWVSEAFVQAERLALTGAGDIAADHPPADPEALAGDAPRPGPQIAEIARMIGPPAVSASTAPPTRPGRTDDGDADADVAQPETAPPEAAPQEAAAAAAAAVSPPEPEVSPAALATR</sequence>
<comment type="similarity">
    <text evidence="2">Belongs to the virb1 family.</text>
</comment>
<dbReference type="STRING" id="65735.SAMN04488075_1874"/>
<evidence type="ECO:0000313" key="8">
    <source>
        <dbReference type="Proteomes" id="UP000199125"/>
    </source>
</evidence>
<dbReference type="AlphaFoldDB" id="A0A1H6M3B7"/>
<feature type="domain" description="Transglycosylase SLT" evidence="6">
    <location>
        <begin position="504"/>
        <end position="607"/>
    </location>
</feature>
<feature type="compositionally biased region" description="Low complexity" evidence="4">
    <location>
        <begin position="738"/>
        <end position="747"/>
    </location>
</feature>
<evidence type="ECO:0000313" key="7">
    <source>
        <dbReference type="EMBL" id="SEH95709.1"/>
    </source>
</evidence>
<dbReference type="InterPro" id="IPR008258">
    <property type="entry name" value="Transglycosylase_SLT_dom_1"/>
</dbReference>
<dbReference type="InterPro" id="IPR006311">
    <property type="entry name" value="TAT_signal"/>
</dbReference>
<feature type="compositionally biased region" description="Low complexity" evidence="4">
    <location>
        <begin position="774"/>
        <end position="801"/>
    </location>
</feature>
<evidence type="ECO:0000256" key="3">
    <source>
        <dbReference type="ARBA" id="ARBA00022729"/>
    </source>
</evidence>
<gene>
    <name evidence="7" type="ORF">SAMN04488075_1874</name>
</gene>
<feature type="region of interest" description="Disordered" evidence="4">
    <location>
        <begin position="738"/>
        <end position="801"/>
    </location>
</feature>
<dbReference type="GO" id="GO:0004553">
    <property type="term" value="F:hydrolase activity, hydrolyzing O-glycosyl compounds"/>
    <property type="evidence" value="ECO:0007669"/>
    <property type="project" value="InterPro"/>
</dbReference>
<evidence type="ECO:0000256" key="2">
    <source>
        <dbReference type="ARBA" id="ARBA00009387"/>
    </source>
</evidence>
<dbReference type="PANTHER" id="PTHR37423">
    <property type="entry name" value="SOLUBLE LYTIC MUREIN TRANSGLYCOSYLASE-RELATED"/>
    <property type="match status" value="1"/>
</dbReference>
<dbReference type="Gene3D" id="1.10.530.10">
    <property type="match status" value="1"/>
</dbReference>
<dbReference type="SUPFAM" id="SSF48435">
    <property type="entry name" value="Bacterial muramidases"/>
    <property type="match status" value="1"/>
</dbReference>
<dbReference type="InterPro" id="IPR023346">
    <property type="entry name" value="Lysozyme-like_dom_sf"/>
</dbReference>
<feature type="region of interest" description="Disordered" evidence="4">
    <location>
        <begin position="705"/>
        <end position="726"/>
    </location>
</feature>
<feature type="chain" id="PRO_5011547793" evidence="5">
    <location>
        <begin position="39"/>
        <end position="801"/>
    </location>
</feature>
<name>A0A1H6M3B7_9RHOB</name>
<dbReference type="Pfam" id="PF01464">
    <property type="entry name" value="SLT"/>
    <property type="match status" value="1"/>
</dbReference>
<dbReference type="GO" id="GO:0042597">
    <property type="term" value="C:periplasmic space"/>
    <property type="evidence" value="ECO:0007669"/>
    <property type="project" value="InterPro"/>
</dbReference>
<dbReference type="PANTHER" id="PTHR37423:SF2">
    <property type="entry name" value="MEMBRANE-BOUND LYTIC MUREIN TRANSGLYCOSYLASE C"/>
    <property type="match status" value="1"/>
</dbReference>
<dbReference type="Gene3D" id="1.25.20.10">
    <property type="entry name" value="Bacterial muramidases"/>
    <property type="match status" value="1"/>
</dbReference>
<keyword evidence="3 5" id="KW-0732">Signal</keyword>
<evidence type="ECO:0000256" key="4">
    <source>
        <dbReference type="SAM" id="MobiDB-lite"/>
    </source>
</evidence>
<reference evidence="8" key="1">
    <citation type="submission" date="2016-10" db="EMBL/GenBank/DDBJ databases">
        <authorList>
            <person name="Varghese N."/>
            <person name="Submissions S."/>
        </authorList>
    </citation>
    <scope>NUCLEOTIDE SEQUENCE [LARGE SCALE GENOMIC DNA]</scope>
    <source>
        <strain evidence="8">DSM 11593</strain>
    </source>
</reference>
<accession>A0A1H6M3B7</accession>
<dbReference type="EMBL" id="FNXG01000003">
    <property type="protein sequence ID" value="SEH95709.1"/>
    <property type="molecule type" value="Genomic_DNA"/>
</dbReference>
<comment type="similarity">
    <text evidence="1">Belongs to the transglycosylase Slt family.</text>
</comment>
<protein>
    <submittedName>
        <fullName evidence="7">Soluble lytic murein transglycosylase</fullName>
    </submittedName>
</protein>
<proteinExistence type="inferred from homology"/>
<feature type="signal peptide" evidence="5">
    <location>
        <begin position="1"/>
        <end position="38"/>
    </location>
</feature>
<keyword evidence="8" id="KW-1185">Reference proteome</keyword>